<dbReference type="AlphaFoldDB" id="A0A9W7C8C8"/>
<dbReference type="PANTHER" id="PTHR11851:SF49">
    <property type="entry name" value="MITOCHONDRIAL-PROCESSING PEPTIDASE SUBUNIT ALPHA"/>
    <property type="match status" value="1"/>
</dbReference>
<keyword evidence="5" id="KW-1185">Reference proteome</keyword>
<organism evidence="4 5">
    <name type="scientific">Triparma laevis f. longispina</name>
    <dbReference type="NCBI Taxonomy" id="1714387"/>
    <lineage>
        <taxon>Eukaryota</taxon>
        <taxon>Sar</taxon>
        <taxon>Stramenopiles</taxon>
        <taxon>Ochrophyta</taxon>
        <taxon>Bolidophyceae</taxon>
        <taxon>Parmales</taxon>
        <taxon>Triparmaceae</taxon>
        <taxon>Triparma</taxon>
    </lineage>
</organism>
<feature type="domain" description="Peptidase M16 N-terminal" evidence="3">
    <location>
        <begin position="54"/>
        <end position="182"/>
    </location>
</feature>
<dbReference type="EMBL" id="BRXW01000067">
    <property type="protein sequence ID" value="GMI04053.1"/>
    <property type="molecule type" value="Genomic_DNA"/>
</dbReference>
<dbReference type="GO" id="GO:0046872">
    <property type="term" value="F:metal ion binding"/>
    <property type="evidence" value="ECO:0007669"/>
    <property type="project" value="InterPro"/>
</dbReference>
<dbReference type="Proteomes" id="UP001165122">
    <property type="component" value="Unassembled WGS sequence"/>
</dbReference>
<dbReference type="PANTHER" id="PTHR11851">
    <property type="entry name" value="METALLOPROTEASE"/>
    <property type="match status" value="1"/>
</dbReference>
<proteinExistence type="inferred from homology"/>
<dbReference type="OrthoDB" id="10251424at2759"/>
<feature type="region of interest" description="Disordered" evidence="2">
    <location>
        <begin position="30"/>
        <end position="77"/>
    </location>
</feature>
<dbReference type="InterPro" id="IPR011765">
    <property type="entry name" value="Pept_M16_N"/>
</dbReference>
<comment type="caution">
    <text evidence="4">The sequence shown here is derived from an EMBL/GenBank/DDBJ whole genome shotgun (WGS) entry which is preliminary data.</text>
</comment>
<evidence type="ECO:0000259" key="3">
    <source>
        <dbReference type="Pfam" id="PF00675"/>
    </source>
</evidence>
<name>A0A9W7C8C8_9STRA</name>
<evidence type="ECO:0000256" key="1">
    <source>
        <dbReference type="ARBA" id="ARBA00007261"/>
    </source>
</evidence>
<sequence>MLVRQTFNLSRRQFSAMSVAQEMQDIPATTPSAKTYGASKSTTLPSGLTVLTSPNSSSTTVTYTTPNGSSSESSSESGASLASRYMSFMGSNLGSTLKTHRTLEDAGATTFHSHTRTSTSRGFTCSPEDASSLLEFLSAKPTFEPWDVKTAIDQSKLDGEESKTSPILTLQEAIYSASFGESSSMGQTIYATPSAASVESFINRTFTGGIVTASGIADHDSFVRDVTNSFSGCDGGAKSTPASFVAGDSRVHGDTEFAHIAFTFNSTSLAHGLVLKSFFDSLGYSGFSANGIAGVYASGEGGSIFDDLAKAVKSEMNLDAVKKAVKSEIIFGTEGGRELSQFMAMHGKSPEEVCKEVEGVKGGDLGKASVAAVGNIGGVGGSRDL</sequence>
<gene>
    <name evidence="4" type="ORF">TrLO_g15729</name>
</gene>
<evidence type="ECO:0000256" key="2">
    <source>
        <dbReference type="SAM" id="MobiDB-lite"/>
    </source>
</evidence>
<evidence type="ECO:0000313" key="4">
    <source>
        <dbReference type="EMBL" id="GMI04053.1"/>
    </source>
</evidence>
<dbReference type="GO" id="GO:0005739">
    <property type="term" value="C:mitochondrion"/>
    <property type="evidence" value="ECO:0007669"/>
    <property type="project" value="TreeGrafter"/>
</dbReference>
<dbReference type="Pfam" id="PF00675">
    <property type="entry name" value="Peptidase_M16"/>
    <property type="match status" value="1"/>
</dbReference>
<feature type="compositionally biased region" description="Polar residues" evidence="2">
    <location>
        <begin position="30"/>
        <end position="67"/>
    </location>
</feature>
<protein>
    <recommendedName>
        <fullName evidence="3">Peptidase M16 N-terminal domain-containing protein</fullName>
    </recommendedName>
</protein>
<dbReference type="InterPro" id="IPR011249">
    <property type="entry name" value="Metalloenz_LuxS/M16"/>
</dbReference>
<dbReference type="Gene3D" id="3.30.830.10">
    <property type="entry name" value="Metalloenzyme, LuxS/M16 peptidase-like"/>
    <property type="match status" value="1"/>
</dbReference>
<evidence type="ECO:0000313" key="5">
    <source>
        <dbReference type="Proteomes" id="UP001165122"/>
    </source>
</evidence>
<accession>A0A9W7C8C8</accession>
<dbReference type="InterPro" id="IPR050361">
    <property type="entry name" value="MPP/UQCRC_Complex"/>
</dbReference>
<reference evidence="5" key="1">
    <citation type="journal article" date="2023" name="Commun. Biol.">
        <title>Genome analysis of Parmales, the sister group of diatoms, reveals the evolutionary specialization of diatoms from phago-mixotrophs to photoautotrophs.</title>
        <authorList>
            <person name="Ban H."/>
            <person name="Sato S."/>
            <person name="Yoshikawa S."/>
            <person name="Yamada K."/>
            <person name="Nakamura Y."/>
            <person name="Ichinomiya M."/>
            <person name="Sato N."/>
            <person name="Blanc-Mathieu R."/>
            <person name="Endo H."/>
            <person name="Kuwata A."/>
            <person name="Ogata H."/>
        </authorList>
    </citation>
    <scope>NUCLEOTIDE SEQUENCE [LARGE SCALE GENOMIC DNA]</scope>
    <source>
        <strain evidence="5">NIES 3700</strain>
    </source>
</reference>
<dbReference type="SUPFAM" id="SSF63411">
    <property type="entry name" value="LuxS/MPP-like metallohydrolase"/>
    <property type="match status" value="1"/>
</dbReference>
<comment type="similarity">
    <text evidence="1">Belongs to the peptidase M16 family.</text>
</comment>
<feature type="compositionally biased region" description="Low complexity" evidence="2">
    <location>
        <begin position="68"/>
        <end position="77"/>
    </location>
</feature>